<evidence type="ECO:0000256" key="1">
    <source>
        <dbReference type="SAM" id="Phobius"/>
    </source>
</evidence>
<dbReference type="EMBL" id="JAEPRJ010000001">
    <property type="protein sequence ID" value="MBK5897603.1"/>
    <property type="molecule type" value="Genomic_DNA"/>
</dbReference>
<dbReference type="InterPro" id="IPR024529">
    <property type="entry name" value="ECF_trnsprt_substrate-spec"/>
</dbReference>
<keyword evidence="1" id="KW-0812">Transmembrane</keyword>
<feature type="transmembrane region" description="Helical" evidence="1">
    <location>
        <begin position="88"/>
        <end position="113"/>
    </location>
</feature>
<feature type="transmembrane region" description="Helical" evidence="1">
    <location>
        <begin position="12"/>
        <end position="31"/>
    </location>
</feature>
<dbReference type="Gene3D" id="1.10.1760.20">
    <property type="match status" value="1"/>
</dbReference>
<keyword evidence="1" id="KW-1133">Transmembrane helix</keyword>
<dbReference type="Pfam" id="PF12822">
    <property type="entry name" value="ECF_trnsprt"/>
    <property type="match status" value="1"/>
</dbReference>
<dbReference type="RefSeq" id="WP_208429076.1">
    <property type="nucleotide sequence ID" value="NZ_JAEPRJ010000001.1"/>
</dbReference>
<accession>A0ABS1J0B8</accession>
<reference evidence="2 3" key="1">
    <citation type="submission" date="2021-01" db="EMBL/GenBank/DDBJ databases">
        <title>Isolation and description of Catonella massiliensis sp. nov., a novel Catonella species, isolated from a stable periodontitis subject.</title>
        <authorList>
            <person name="Antezack A."/>
            <person name="Boxberger M."/>
            <person name="La Scola B."/>
            <person name="Monnet-Corti V."/>
        </authorList>
    </citation>
    <scope>NUCLEOTIDE SEQUENCE [LARGE SCALE GENOMIC DNA]</scope>
    <source>
        <strain evidence="2 3">Marseille-Q4567</strain>
    </source>
</reference>
<proteinExistence type="predicted"/>
<dbReference type="Proteomes" id="UP000604730">
    <property type="component" value="Unassembled WGS sequence"/>
</dbReference>
<name>A0ABS1J0B8_9FIRM</name>
<protein>
    <submittedName>
        <fullName evidence="2">ECF transporter S component</fullName>
    </submittedName>
</protein>
<feature type="transmembrane region" description="Helical" evidence="1">
    <location>
        <begin position="43"/>
        <end position="76"/>
    </location>
</feature>
<feature type="transmembrane region" description="Helical" evidence="1">
    <location>
        <begin position="120"/>
        <end position="149"/>
    </location>
</feature>
<feature type="transmembrane region" description="Helical" evidence="1">
    <location>
        <begin position="161"/>
        <end position="189"/>
    </location>
</feature>
<sequence>MNRLSTKTAQLVGMGILTALVIVLQTFASGFKIGTFSPPLSLIPIIMGAVLFGELAGAILGIVFGVVVLFAVISGAEPFSTLMLQYNPAFTVVICIFKGLLAGYVSGIVYKLLKGVNNVFATIAASAAAPVVNTGIFSVGMLTVFYPLLAQTASTAGAENVILFYFTIFIGVGFIFNLAFIAILVPGLLRIIKIVRK</sequence>
<keyword evidence="3" id="KW-1185">Reference proteome</keyword>
<evidence type="ECO:0000313" key="3">
    <source>
        <dbReference type="Proteomes" id="UP000604730"/>
    </source>
</evidence>
<evidence type="ECO:0000313" key="2">
    <source>
        <dbReference type="EMBL" id="MBK5897603.1"/>
    </source>
</evidence>
<comment type="caution">
    <text evidence="2">The sequence shown here is derived from an EMBL/GenBank/DDBJ whole genome shotgun (WGS) entry which is preliminary data.</text>
</comment>
<keyword evidence="1" id="KW-0472">Membrane</keyword>
<organism evidence="2 3">
    <name type="scientific">Catonella massiliensis</name>
    <dbReference type="NCBI Taxonomy" id="2799636"/>
    <lineage>
        <taxon>Bacteria</taxon>
        <taxon>Bacillati</taxon>
        <taxon>Bacillota</taxon>
        <taxon>Clostridia</taxon>
        <taxon>Lachnospirales</taxon>
        <taxon>Lachnospiraceae</taxon>
        <taxon>Catonella</taxon>
    </lineage>
</organism>
<gene>
    <name evidence="2" type="ORF">JJN12_07400</name>
</gene>